<dbReference type="GO" id="GO:0019290">
    <property type="term" value="P:siderophore biosynthetic process"/>
    <property type="evidence" value="ECO:0007669"/>
    <property type="project" value="InterPro"/>
</dbReference>
<accession>A0AA41U6J4</accession>
<keyword evidence="7" id="KW-1185">Reference proteome</keyword>
<dbReference type="EMBL" id="JAKFHA010000043">
    <property type="protein sequence ID" value="MCF2533057.1"/>
    <property type="molecule type" value="Genomic_DNA"/>
</dbReference>
<evidence type="ECO:0000256" key="2">
    <source>
        <dbReference type="ARBA" id="ARBA00007832"/>
    </source>
</evidence>
<dbReference type="InterPro" id="IPR037455">
    <property type="entry name" value="LucA/IucC-like"/>
</dbReference>
<evidence type="ECO:0000259" key="5">
    <source>
        <dbReference type="Pfam" id="PF06276"/>
    </source>
</evidence>
<feature type="domain" description="Aerobactin siderophore biosynthesis IucA/IucC-like C-terminal" evidence="5">
    <location>
        <begin position="407"/>
        <end position="564"/>
    </location>
</feature>
<proteinExistence type="inferred from homology"/>
<reference evidence="6" key="1">
    <citation type="submission" date="2022-01" db="EMBL/GenBank/DDBJ databases">
        <title>Genome-Based Taxonomic Classification of the Phylum Actinobacteria.</title>
        <authorList>
            <person name="Gao Y."/>
        </authorList>
    </citation>
    <scope>NUCLEOTIDE SEQUENCE</scope>
    <source>
        <strain evidence="6">KLBMP 8922</strain>
    </source>
</reference>
<evidence type="ECO:0000256" key="3">
    <source>
        <dbReference type="SAM" id="MobiDB-lite"/>
    </source>
</evidence>
<dbReference type="PANTHER" id="PTHR34384:SF5">
    <property type="entry name" value="L-2,3-DIAMINOPROPANOATE--CITRATE LIGASE"/>
    <property type="match status" value="1"/>
</dbReference>
<dbReference type="Gene3D" id="6.10.250.3370">
    <property type="match status" value="1"/>
</dbReference>
<organism evidence="6 7">
    <name type="scientific">Yinghuangia soli</name>
    <dbReference type="NCBI Taxonomy" id="2908204"/>
    <lineage>
        <taxon>Bacteria</taxon>
        <taxon>Bacillati</taxon>
        <taxon>Actinomycetota</taxon>
        <taxon>Actinomycetes</taxon>
        <taxon>Kitasatosporales</taxon>
        <taxon>Streptomycetaceae</taxon>
        <taxon>Yinghuangia</taxon>
    </lineage>
</organism>
<evidence type="ECO:0000256" key="1">
    <source>
        <dbReference type="ARBA" id="ARBA00004924"/>
    </source>
</evidence>
<dbReference type="Pfam" id="PF06276">
    <property type="entry name" value="FhuF"/>
    <property type="match status" value="1"/>
</dbReference>
<evidence type="ECO:0000313" key="6">
    <source>
        <dbReference type="EMBL" id="MCF2533057.1"/>
    </source>
</evidence>
<sequence>MPAPAARAGDDTRIRTSDPLDDPDPARVGDTAATEALLRCWVRERGIPRPAAGRPLRLALPHTGVTLEVPVRYWSEAGWHRFDPARLADTPGPDLDAVAVAALLGREADGATAATRTDTAARVADSAARTAEHVRHRRAHPDDPPGTTPFLAAEQALLLGHPLHPTPKSRDGLTGAEAAAYAPELRGAFPLHWFAVHQDLVTQDSSWDRSTAQILAGLSDGLVGPADHILVPAHPWQARDLAHRPGIRALLDVALIRDLGPGGPTWHPTSSVRTLYRAAAPVMLKLSLGLRITNSRRENLRKELLRGLEVDRIMRAGLAAELHAVHPGFDIVRDIGWLAVDAPRTSGPEIAESGLELVLRDNPFGTDDVVCVAGLVAERPGLGPSRLARLVHTLAERTARTTASVAEEWLTRYLAAVADPILWLDAHAGIALEAHQQNTLVVLDADGWPAGGRYRDNQGYYFRASRAADLRRRLLGAGGASDTVVPDAVADERLAYYLGVNNLLGLVGAFGAQGLADEDTLLRRVRATLAAHAEHVPAARLLADTATLRCKGNLMTRLHGLDELVGPVAAQSVYVDIPNPLHPHRASGGAVPA</sequence>
<dbReference type="PANTHER" id="PTHR34384">
    <property type="entry name" value="L-2,3-DIAMINOPROPANOATE--CITRATE LIGASE"/>
    <property type="match status" value="1"/>
</dbReference>
<dbReference type="InterPro" id="IPR022770">
    <property type="entry name" value="IucA/IucC-like_C"/>
</dbReference>
<feature type="region of interest" description="Disordered" evidence="3">
    <location>
        <begin position="130"/>
        <end position="149"/>
    </location>
</feature>
<comment type="caution">
    <text evidence="6">The sequence shown here is derived from an EMBL/GenBank/DDBJ whole genome shotgun (WGS) entry which is preliminary data.</text>
</comment>
<dbReference type="Gene3D" id="1.10.510.40">
    <property type="match status" value="1"/>
</dbReference>
<comment type="similarity">
    <text evidence="2">Belongs to the IucA/IucC family.</text>
</comment>
<evidence type="ECO:0000313" key="7">
    <source>
        <dbReference type="Proteomes" id="UP001165378"/>
    </source>
</evidence>
<name>A0AA41U6J4_9ACTN</name>
<feature type="domain" description="Aerobactin siderophore biosynthesis IucA/IucC N-terminal" evidence="4">
    <location>
        <begin position="150"/>
        <end position="377"/>
    </location>
</feature>
<dbReference type="Pfam" id="PF04183">
    <property type="entry name" value="IucA_IucC"/>
    <property type="match status" value="1"/>
</dbReference>
<dbReference type="Proteomes" id="UP001165378">
    <property type="component" value="Unassembled WGS sequence"/>
</dbReference>
<comment type="pathway">
    <text evidence="1">Siderophore biosynthesis.</text>
</comment>
<feature type="compositionally biased region" description="Basic and acidic residues" evidence="3">
    <location>
        <begin position="8"/>
        <end position="18"/>
    </location>
</feature>
<dbReference type="AlphaFoldDB" id="A0AA41U6J4"/>
<dbReference type="GO" id="GO:0016881">
    <property type="term" value="F:acid-amino acid ligase activity"/>
    <property type="evidence" value="ECO:0007669"/>
    <property type="project" value="UniProtKB-ARBA"/>
</dbReference>
<protein>
    <submittedName>
        <fullName evidence="6">Siderophore biosynthesis protein</fullName>
    </submittedName>
</protein>
<feature type="region of interest" description="Disordered" evidence="3">
    <location>
        <begin position="1"/>
        <end position="29"/>
    </location>
</feature>
<evidence type="ECO:0000259" key="4">
    <source>
        <dbReference type="Pfam" id="PF04183"/>
    </source>
</evidence>
<dbReference type="InterPro" id="IPR007310">
    <property type="entry name" value="Aerobactin_biosyn_IucA/IucC_N"/>
</dbReference>
<gene>
    <name evidence="6" type="ORF">LZ495_38395</name>
</gene>